<feature type="active site" description="Proton donor/acceptor" evidence="4">
    <location>
        <position position="114"/>
    </location>
</feature>
<keyword evidence="2" id="KW-0378">Hydrolase</keyword>
<protein>
    <submittedName>
        <fullName evidence="6">Sortase A</fullName>
    </submittedName>
</protein>
<keyword evidence="3" id="KW-0788">Thiol protease</keyword>
<evidence type="ECO:0000313" key="7">
    <source>
        <dbReference type="Proteomes" id="UP000095412"/>
    </source>
</evidence>
<dbReference type="Proteomes" id="UP000095412">
    <property type="component" value="Unassembled WGS sequence"/>
</dbReference>
<accession>A0A1D4HKS9</accession>
<dbReference type="NCBIfam" id="TIGR01076">
    <property type="entry name" value="sortase_fam"/>
    <property type="match status" value="1"/>
</dbReference>
<evidence type="ECO:0000256" key="2">
    <source>
        <dbReference type="ARBA" id="ARBA00022801"/>
    </source>
</evidence>
<keyword evidence="7" id="KW-1185">Reference proteome</keyword>
<dbReference type="Pfam" id="PF04203">
    <property type="entry name" value="Sortase"/>
    <property type="match status" value="1"/>
</dbReference>
<dbReference type="Proteomes" id="UP000095768">
    <property type="component" value="Unassembled WGS sequence"/>
</dbReference>
<proteinExistence type="predicted"/>
<feature type="active site" description="Acyl-thioester intermediate" evidence="4">
    <location>
        <position position="178"/>
    </location>
</feature>
<dbReference type="AlphaFoldDB" id="A0A1D4HKS9"/>
<evidence type="ECO:0000256" key="3">
    <source>
        <dbReference type="ARBA" id="ARBA00022807"/>
    </source>
</evidence>
<evidence type="ECO:0000256" key="4">
    <source>
        <dbReference type="PIRSR" id="PIRSR605754-1"/>
    </source>
</evidence>
<dbReference type="RefSeq" id="WP_069994516.1">
    <property type="nucleotide sequence ID" value="NZ_FMPG01000002.1"/>
</dbReference>
<sequence length="200" mass="22629">MKKWGNRLITVVGVLLILTAIYLFAKPHIDQYFTAKDNENKIENYDKETSKHKESKAEIPKDKSKMAGYLSVPDAKIKTPVYPGPATPEQLDRGVSFAEADESLDDQNISIAGHTYTGSSDYQFSNLPEAKKGSKVYFKVAGEQRKYKITKIYDVKPEDVKVLDEQPSNKKQLTLITCDNYNAQTGKWEDRKIFVAQEVA</sequence>
<evidence type="ECO:0000313" key="5">
    <source>
        <dbReference type="EMBL" id="SCS37840.1"/>
    </source>
</evidence>
<dbReference type="Gene3D" id="2.40.260.10">
    <property type="entry name" value="Sortase"/>
    <property type="match status" value="1"/>
</dbReference>
<dbReference type="GO" id="GO:0006508">
    <property type="term" value="P:proteolysis"/>
    <property type="evidence" value="ECO:0007669"/>
    <property type="project" value="UniProtKB-KW"/>
</dbReference>
<dbReference type="CDD" id="cd06165">
    <property type="entry name" value="Sortase_A"/>
    <property type="match status" value="1"/>
</dbReference>
<reference evidence="5 7" key="1">
    <citation type="submission" date="2016-09" db="EMBL/GenBank/DDBJ databases">
        <authorList>
            <consortium name="Pathogen Informatics"/>
            <person name="Sun Q."/>
            <person name="Inoue M."/>
        </authorList>
    </citation>
    <scope>NUCLEOTIDE SEQUENCE [LARGE SCALE GENOMIC DNA]</scope>
    <source>
        <strain evidence="5 7">82C</strain>
    </source>
</reference>
<dbReference type="InterPro" id="IPR023365">
    <property type="entry name" value="Sortase_dom-sf"/>
</dbReference>
<dbReference type="InterPro" id="IPR042007">
    <property type="entry name" value="Sortase_A"/>
</dbReference>
<dbReference type="SUPFAM" id="SSF63817">
    <property type="entry name" value="Sortase"/>
    <property type="match status" value="1"/>
</dbReference>
<dbReference type="GO" id="GO:0008234">
    <property type="term" value="F:cysteine-type peptidase activity"/>
    <property type="evidence" value="ECO:0007669"/>
    <property type="project" value="UniProtKB-KW"/>
</dbReference>
<evidence type="ECO:0000313" key="8">
    <source>
        <dbReference type="Proteomes" id="UP000095768"/>
    </source>
</evidence>
<dbReference type="OrthoDB" id="2987398at2"/>
<dbReference type="EMBL" id="FMPG01000002">
    <property type="protein sequence ID" value="SCS56039.1"/>
    <property type="molecule type" value="Genomic_DNA"/>
</dbReference>
<reference evidence="6 8" key="2">
    <citation type="submission" date="2016-09" db="EMBL/GenBank/DDBJ databases">
        <authorList>
            <consortium name="Pathogen Informatics"/>
        </authorList>
    </citation>
    <scope>NUCLEOTIDE SEQUENCE [LARGE SCALE GENOMIC DNA]</scope>
    <source>
        <strain evidence="6 8">82B</strain>
    </source>
</reference>
<keyword evidence="1" id="KW-0645">Protease</keyword>
<organism evidence="6 8">
    <name type="scientific">Staphylococcus caeli</name>
    <dbReference type="NCBI Taxonomy" id="2201815"/>
    <lineage>
        <taxon>Bacteria</taxon>
        <taxon>Bacillati</taxon>
        <taxon>Bacillota</taxon>
        <taxon>Bacilli</taxon>
        <taxon>Bacillales</taxon>
        <taxon>Staphylococcaceae</taxon>
        <taxon>Staphylococcus</taxon>
    </lineage>
</organism>
<dbReference type="EMBL" id="FMPI01000002">
    <property type="protein sequence ID" value="SCS37840.1"/>
    <property type="molecule type" value="Genomic_DNA"/>
</dbReference>
<gene>
    <name evidence="6" type="ORF">SAMEA2297795_00697</name>
    <name evidence="5" type="ORF">SAMEA2297796_00373</name>
</gene>
<evidence type="ECO:0000313" key="6">
    <source>
        <dbReference type="EMBL" id="SCS56039.1"/>
    </source>
</evidence>
<name>A0A1D4HKS9_9STAP</name>
<evidence type="ECO:0000256" key="1">
    <source>
        <dbReference type="ARBA" id="ARBA00022670"/>
    </source>
</evidence>
<dbReference type="InterPro" id="IPR005754">
    <property type="entry name" value="Sortase"/>
</dbReference>